<evidence type="ECO:0000313" key="4">
    <source>
        <dbReference type="EMBL" id="TSC93952.1"/>
    </source>
</evidence>
<organism evidence="4 5">
    <name type="scientific">Candidatus Berkelbacteria bacterium Athens1014_28</name>
    <dbReference type="NCBI Taxonomy" id="2017145"/>
    <lineage>
        <taxon>Bacteria</taxon>
        <taxon>Candidatus Berkelbacteria</taxon>
    </lineage>
</organism>
<reference evidence="4 5" key="1">
    <citation type="submission" date="2017-07" db="EMBL/GenBank/DDBJ databases">
        <title>Mechanisms for carbon and nitrogen cycling indicate functional differentiation within the Candidate Phyla Radiation.</title>
        <authorList>
            <person name="Danczak R.E."/>
            <person name="Johnston M.D."/>
            <person name="Kenah C."/>
            <person name="Slattery M."/>
            <person name="Wrighton K.C."/>
            <person name="Wilkins M.J."/>
        </authorList>
    </citation>
    <scope>NUCLEOTIDE SEQUENCE [LARGE SCALE GENOMIC DNA]</scope>
    <source>
        <strain evidence="4">Athens1014_28</strain>
    </source>
</reference>
<proteinExistence type="predicted"/>
<feature type="transmembrane region" description="Helical" evidence="3">
    <location>
        <begin position="32"/>
        <end position="50"/>
    </location>
</feature>
<keyword evidence="1" id="KW-0175">Coiled coil</keyword>
<evidence type="ECO:0000313" key="5">
    <source>
        <dbReference type="Proteomes" id="UP000316495"/>
    </source>
</evidence>
<gene>
    <name evidence="4" type="ORF">Athens101428_475</name>
</gene>
<comment type="caution">
    <text evidence="4">The sequence shown here is derived from an EMBL/GenBank/DDBJ whole genome shotgun (WGS) entry which is preliminary data.</text>
</comment>
<protein>
    <submittedName>
        <fullName evidence="4">Uncharacterized protein</fullName>
    </submittedName>
</protein>
<dbReference type="Proteomes" id="UP000316495">
    <property type="component" value="Unassembled WGS sequence"/>
</dbReference>
<feature type="region of interest" description="Disordered" evidence="2">
    <location>
        <begin position="96"/>
        <end position="120"/>
    </location>
</feature>
<feature type="coiled-coil region" evidence="1">
    <location>
        <begin position="62"/>
        <end position="89"/>
    </location>
</feature>
<dbReference type="AlphaFoldDB" id="A0A554LM71"/>
<accession>A0A554LM71</accession>
<name>A0A554LM71_9BACT</name>
<keyword evidence="3" id="KW-0472">Membrane</keyword>
<keyword evidence="3" id="KW-0812">Transmembrane</keyword>
<sequence length="120" mass="13183">MGRNFIYTNSSSYDLGAKKRSIGRKLMIGPKAVRFIAIIIFGAMGVLYLTQTTNGAGQSLGIRELSSEKSQLSEEYDRLRIEESRLESLNVINQSINPQTAAPNQSPTLVPTTSVNHLPN</sequence>
<keyword evidence="3" id="KW-1133">Transmembrane helix</keyword>
<evidence type="ECO:0000256" key="3">
    <source>
        <dbReference type="SAM" id="Phobius"/>
    </source>
</evidence>
<dbReference type="EMBL" id="VMGN01000024">
    <property type="protein sequence ID" value="TSC93952.1"/>
    <property type="molecule type" value="Genomic_DNA"/>
</dbReference>
<evidence type="ECO:0000256" key="1">
    <source>
        <dbReference type="SAM" id="Coils"/>
    </source>
</evidence>
<evidence type="ECO:0000256" key="2">
    <source>
        <dbReference type="SAM" id="MobiDB-lite"/>
    </source>
</evidence>